<dbReference type="Proteomes" id="UP001244341">
    <property type="component" value="Chromosome 6b"/>
</dbReference>
<name>A0ABY8U2D9_TETOB</name>
<dbReference type="InterPro" id="IPR024077">
    <property type="entry name" value="Neurolysin/TOP_dom2"/>
</dbReference>
<reference evidence="1 2" key="1">
    <citation type="submission" date="2023-05" db="EMBL/GenBank/DDBJ databases">
        <title>A 100% complete, gapless, phased diploid assembly of the Scenedesmus obliquus UTEX 3031 genome.</title>
        <authorList>
            <person name="Biondi T.C."/>
            <person name="Hanschen E.R."/>
            <person name="Kwon T."/>
            <person name="Eng W."/>
            <person name="Kruse C.P.S."/>
            <person name="Koehler S.I."/>
            <person name="Kunde Y."/>
            <person name="Gleasner C.D."/>
            <person name="You Mak K.T."/>
            <person name="Polle J."/>
            <person name="Hovde B.T."/>
            <person name="Starkenburg S.R."/>
        </authorList>
    </citation>
    <scope>NUCLEOTIDE SEQUENCE [LARGE SCALE GENOMIC DNA]</scope>
    <source>
        <strain evidence="1 2">DOE0152z</strain>
    </source>
</reference>
<dbReference type="Gene3D" id="1.10.1370.10">
    <property type="entry name" value="Neurolysin, domain 3"/>
    <property type="match status" value="1"/>
</dbReference>
<evidence type="ECO:0000313" key="1">
    <source>
        <dbReference type="EMBL" id="WIA15417.1"/>
    </source>
</evidence>
<sequence>MDAGSREVLLGPLQEQAAAAAASSAAEAAVPEATDRHETVQTGAAAGGAAVAAAAAAAAEETDLVLSLSLVQQLLEQHPNPEVRRDVYEAGLLQQLDRLLAAWGQLAEVRRKIARMQGGSSYADWVLQHSSRL</sequence>
<keyword evidence="2" id="KW-1185">Reference proteome</keyword>
<dbReference type="SUPFAM" id="SSF55486">
    <property type="entry name" value="Metalloproteases ('zincins'), catalytic domain"/>
    <property type="match status" value="1"/>
</dbReference>
<gene>
    <name evidence="1" type="ORF">OEZ85_002070</name>
</gene>
<proteinExistence type="predicted"/>
<protein>
    <recommendedName>
        <fullName evidence="3">CTLH domain-containing protein</fullName>
    </recommendedName>
</protein>
<evidence type="ECO:0000313" key="2">
    <source>
        <dbReference type="Proteomes" id="UP001244341"/>
    </source>
</evidence>
<organism evidence="1 2">
    <name type="scientific">Tetradesmus obliquus</name>
    <name type="common">Green alga</name>
    <name type="synonym">Acutodesmus obliquus</name>
    <dbReference type="NCBI Taxonomy" id="3088"/>
    <lineage>
        <taxon>Eukaryota</taxon>
        <taxon>Viridiplantae</taxon>
        <taxon>Chlorophyta</taxon>
        <taxon>core chlorophytes</taxon>
        <taxon>Chlorophyceae</taxon>
        <taxon>CS clade</taxon>
        <taxon>Sphaeropleales</taxon>
        <taxon>Scenedesmaceae</taxon>
        <taxon>Tetradesmus</taxon>
    </lineage>
</organism>
<accession>A0ABY8U2D9</accession>
<evidence type="ECO:0008006" key="3">
    <source>
        <dbReference type="Google" id="ProtNLM"/>
    </source>
</evidence>
<dbReference type="EMBL" id="CP126213">
    <property type="protein sequence ID" value="WIA15417.1"/>
    <property type="molecule type" value="Genomic_DNA"/>
</dbReference>